<sequence length="201" mass="23268">MTFTTIKDDIKAFGKKKHGYMTGYIAKQEELHKQLQNGMIGEKYAKDQLEAYKLEGDTYSRDTYNKIHAEIEKQHELELEALKEKELSVTADDVAELTLLASMKMTKDELLGYFEKYKNKPLAIKKLLSIAEPYPEITINLELFNAEQALESLILFFKRQLSYCHYSLLINGDKIQAVTTEMVVNSDAPELDRRLDEYLNK</sequence>
<gene>
    <name evidence="1" type="ORF">SAMEA3381574_00513</name>
</gene>
<name>A0A0T7ZHU1_STREE</name>
<dbReference type="EMBL" id="CABABW010000003">
    <property type="protein sequence ID" value="VRI33850.1"/>
    <property type="molecule type" value="Genomic_DNA"/>
</dbReference>
<evidence type="ECO:0000313" key="2">
    <source>
        <dbReference type="Proteomes" id="UP000304540"/>
    </source>
</evidence>
<organism evidence="1 2">
    <name type="scientific">Streptococcus pneumoniae</name>
    <dbReference type="NCBI Taxonomy" id="1313"/>
    <lineage>
        <taxon>Bacteria</taxon>
        <taxon>Bacillati</taxon>
        <taxon>Bacillota</taxon>
        <taxon>Bacilli</taxon>
        <taxon>Lactobacillales</taxon>
        <taxon>Streptococcaceae</taxon>
        <taxon>Streptococcus</taxon>
    </lineage>
</organism>
<accession>A0A0T7ZHU1</accession>
<dbReference type="Proteomes" id="UP000304540">
    <property type="component" value="Unassembled WGS sequence"/>
</dbReference>
<reference evidence="1 2" key="1">
    <citation type="submission" date="2019-04" db="EMBL/GenBank/DDBJ databases">
        <authorList>
            <consortium name="Pathogen Informatics"/>
        </authorList>
    </citation>
    <scope>NUCLEOTIDE SEQUENCE [LARGE SCALE GENOMIC DNA]</scope>
    <source>
        <strain evidence="1 2">GPSC232</strain>
    </source>
</reference>
<dbReference type="RefSeq" id="WP_050314571.1">
    <property type="nucleotide sequence ID" value="NZ_CHTG01000039.1"/>
</dbReference>
<dbReference type="AlphaFoldDB" id="A0A0T7ZHU1"/>
<proteinExistence type="predicted"/>
<evidence type="ECO:0000313" key="1">
    <source>
        <dbReference type="EMBL" id="VRI33850.1"/>
    </source>
</evidence>
<protein>
    <submittedName>
        <fullName evidence="1">Uncharacterized protein</fullName>
    </submittedName>
</protein>